<organism evidence="1 2">
    <name type="scientific">Chryseobacterium rhizosphaerae</name>
    <dbReference type="NCBI Taxonomy" id="395937"/>
    <lineage>
        <taxon>Bacteria</taxon>
        <taxon>Pseudomonadati</taxon>
        <taxon>Bacteroidota</taxon>
        <taxon>Flavobacteriia</taxon>
        <taxon>Flavobacteriales</taxon>
        <taxon>Weeksellaceae</taxon>
        <taxon>Chryseobacterium group</taxon>
        <taxon>Chryseobacterium</taxon>
    </lineage>
</organism>
<proteinExistence type="predicted"/>
<comment type="caution">
    <text evidence="1">The sequence shown here is derived from an EMBL/GenBank/DDBJ whole genome shotgun (WGS) entry which is preliminary data.</text>
</comment>
<evidence type="ECO:0000313" key="2">
    <source>
        <dbReference type="Proteomes" id="UP001184861"/>
    </source>
</evidence>
<sequence>MLTFLIFIGSTLSVLYSDDKYSITLLRNKNSTIRNPMVLFYGVRSNKLFFSKPESKIYL</sequence>
<gene>
    <name evidence="1" type="ORF">J2787_004056</name>
</gene>
<dbReference type="Proteomes" id="UP001184861">
    <property type="component" value="Unassembled WGS sequence"/>
</dbReference>
<evidence type="ECO:0000313" key="1">
    <source>
        <dbReference type="EMBL" id="MDR6528619.1"/>
    </source>
</evidence>
<name>A0AAE4C5I8_9FLAO</name>
<accession>A0AAE4C5I8</accession>
<dbReference type="EMBL" id="JAVDQY010000005">
    <property type="protein sequence ID" value="MDR6528619.1"/>
    <property type="molecule type" value="Genomic_DNA"/>
</dbReference>
<dbReference type="AlphaFoldDB" id="A0AAE4C5I8"/>
<reference evidence="1" key="1">
    <citation type="submission" date="2023-07" db="EMBL/GenBank/DDBJ databases">
        <title>Sorghum-associated microbial communities from plants grown in Nebraska, USA.</title>
        <authorList>
            <person name="Schachtman D."/>
        </authorList>
    </citation>
    <scope>NUCLEOTIDE SEQUENCE</scope>
    <source>
        <strain evidence="1">DS2360</strain>
    </source>
</reference>
<protein>
    <submittedName>
        <fullName evidence="1">Uncharacterized protein</fullName>
    </submittedName>
</protein>